<accession>A0ACC2T1B2</accession>
<proteinExistence type="predicted"/>
<comment type="caution">
    <text evidence="1">The sequence shown here is derived from an EMBL/GenBank/DDBJ whole genome shotgun (WGS) entry which is preliminary data.</text>
</comment>
<gene>
    <name evidence="1" type="ORF">DSO57_1030754</name>
</gene>
<dbReference type="Proteomes" id="UP001165960">
    <property type="component" value="Unassembled WGS sequence"/>
</dbReference>
<name>A0ACC2T1B2_9FUNG</name>
<evidence type="ECO:0000313" key="1">
    <source>
        <dbReference type="EMBL" id="KAJ9068226.1"/>
    </source>
</evidence>
<protein>
    <submittedName>
        <fullName evidence="1">Uncharacterized protein</fullName>
    </submittedName>
</protein>
<dbReference type="EMBL" id="QTSX02003765">
    <property type="protein sequence ID" value="KAJ9068226.1"/>
    <property type="molecule type" value="Genomic_DNA"/>
</dbReference>
<evidence type="ECO:0000313" key="2">
    <source>
        <dbReference type="Proteomes" id="UP001165960"/>
    </source>
</evidence>
<sequence length="166" mass="18674">MALVKRNLPPLFEKINPTVFSPSWHQDSNVITALPHTSWSKGTYNPWYNPPKARISTLSKDSLGSYAINTPGDKDQTLVIKTGQQTKSTTFTALIPPILFSGNIRPRLKNSPNMDHHIVHKSTLLSGKSSFVLPSRGKMQSYGMRWSRWFMQREPRASLAVVKALV</sequence>
<organism evidence="1 2">
    <name type="scientific">Entomophthora muscae</name>
    <dbReference type="NCBI Taxonomy" id="34485"/>
    <lineage>
        <taxon>Eukaryota</taxon>
        <taxon>Fungi</taxon>
        <taxon>Fungi incertae sedis</taxon>
        <taxon>Zoopagomycota</taxon>
        <taxon>Entomophthoromycotina</taxon>
        <taxon>Entomophthoromycetes</taxon>
        <taxon>Entomophthorales</taxon>
        <taxon>Entomophthoraceae</taxon>
        <taxon>Entomophthora</taxon>
    </lineage>
</organism>
<keyword evidence="2" id="KW-1185">Reference proteome</keyword>
<reference evidence="1" key="1">
    <citation type="submission" date="2022-04" db="EMBL/GenBank/DDBJ databases">
        <title>Genome of the entomopathogenic fungus Entomophthora muscae.</title>
        <authorList>
            <person name="Elya C."/>
            <person name="Lovett B.R."/>
            <person name="Lee E."/>
            <person name="Macias A.M."/>
            <person name="Hajek A.E."/>
            <person name="De Bivort B.L."/>
            <person name="Kasson M.T."/>
            <person name="De Fine Licht H.H."/>
            <person name="Stajich J.E."/>
        </authorList>
    </citation>
    <scope>NUCLEOTIDE SEQUENCE</scope>
    <source>
        <strain evidence="1">Berkeley</strain>
    </source>
</reference>